<dbReference type="STRING" id="1515439.SAMN06265784_106222"/>
<evidence type="ECO:0000313" key="3">
    <source>
        <dbReference type="Proteomes" id="UP000193228"/>
    </source>
</evidence>
<accession>A0A1X7LIK6</accession>
<evidence type="ECO:0000313" key="2">
    <source>
        <dbReference type="EMBL" id="SMG53718.1"/>
    </source>
</evidence>
<proteinExistence type="predicted"/>
<dbReference type="SUPFAM" id="SSF49785">
    <property type="entry name" value="Galactose-binding domain-like"/>
    <property type="match status" value="1"/>
</dbReference>
<dbReference type="InterPro" id="IPR005084">
    <property type="entry name" value="CBM6"/>
</dbReference>
<name>A0A1X7LIK6_9BURK</name>
<dbReference type="Gene3D" id="2.60.120.260">
    <property type="entry name" value="Galactose-binding domain-like"/>
    <property type="match status" value="1"/>
</dbReference>
<organism evidence="2 3">
    <name type="scientific">Paraburkholderia susongensis</name>
    <dbReference type="NCBI Taxonomy" id="1515439"/>
    <lineage>
        <taxon>Bacteria</taxon>
        <taxon>Pseudomonadati</taxon>
        <taxon>Pseudomonadota</taxon>
        <taxon>Betaproteobacteria</taxon>
        <taxon>Burkholderiales</taxon>
        <taxon>Burkholderiaceae</taxon>
        <taxon>Paraburkholderia</taxon>
    </lineage>
</organism>
<gene>
    <name evidence="2" type="ORF">SAMN06265784_106222</name>
</gene>
<dbReference type="InterPro" id="IPR008928">
    <property type="entry name" value="6-hairpin_glycosidase_sf"/>
</dbReference>
<dbReference type="AlphaFoldDB" id="A0A1X7LIK6"/>
<dbReference type="PROSITE" id="PS51175">
    <property type="entry name" value="CBM6"/>
    <property type="match status" value="1"/>
</dbReference>
<feature type="domain" description="CBM6" evidence="1">
    <location>
        <begin position="54"/>
        <end position="195"/>
    </location>
</feature>
<dbReference type="EMBL" id="FXAT01000006">
    <property type="protein sequence ID" value="SMG53718.1"/>
    <property type="molecule type" value="Genomic_DNA"/>
</dbReference>
<dbReference type="SUPFAM" id="SSF48208">
    <property type="entry name" value="Six-hairpin glycosidases"/>
    <property type="match status" value="1"/>
</dbReference>
<dbReference type="InterPro" id="IPR008979">
    <property type="entry name" value="Galactose-bd-like_sf"/>
</dbReference>
<sequence length="710" mass="76347">MRPNYRPHAELPPRPLHLLRSFRPLCRPRMLTVLAVAVSASLAGLPHARAAATPVLQFNDPGFEQAGPNLTCSSWWTVSSGAGCASNNPHYGTHAAFLNQGDGYSVSQSVQSPVAGLFDFSAWIAASPGGNGGTFSIRSGNGPVQTITLPANLTTSTYIKYTLPRIAIAANDTVTITFASSSGRGWVNIDDVEVVQSAPNDPQVSSSNPTVVAMFNWAKVKANSWVRQGGTSGVVNMDENNHSGTGTGVYTPSYWAGYPFRSYYYSRDFAHQFLGAHMLGLDLQNKTMLAAFAASATQSRGYFPLWAINFDGSTGTTDYKSDTNFVRELPAPFDLSQRMNDGYRWTGDADYANSPVMTGFIANTVNAFVNAHTGLIPDGKANGRQITLAQESSDNIFQGVASYNESAGDDPVEAADAVSTQYQAYLAMSALSAARRDPFAARTYAQKAADLFTYYNNTWSVDPSDPSKVIRSYNLASTGSSAWGAEMSWFAPMKGIMAAGARRDSYMSWLNATALTQTPSNLEAVTYLPDAFFTVHDGATAWTWMQYVYNRINDVHSGGFVNGDYPETSFTLVSQVIQGLLGVQPDAARREIDTVSRLPQDIGWLKVTSIPVGDGTIALRQDGQTRSTLTNTSSARSGPYFWHAGFPGSYRCLTVRGQRREGRIALPEGSQGPSFTYADILVPPGETVVVEAPSTCRASAAASGTKASAQ</sequence>
<dbReference type="GO" id="GO:0005975">
    <property type="term" value="P:carbohydrate metabolic process"/>
    <property type="evidence" value="ECO:0007669"/>
    <property type="project" value="InterPro"/>
</dbReference>
<dbReference type="GO" id="GO:0030246">
    <property type="term" value="F:carbohydrate binding"/>
    <property type="evidence" value="ECO:0007669"/>
    <property type="project" value="InterPro"/>
</dbReference>
<dbReference type="Proteomes" id="UP000193228">
    <property type="component" value="Unassembled WGS sequence"/>
</dbReference>
<keyword evidence="3" id="KW-1185">Reference proteome</keyword>
<reference evidence="3" key="1">
    <citation type="submission" date="2017-04" db="EMBL/GenBank/DDBJ databases">
        <authorList>
            <person name="Varghese N."/>
            <person name="Submissions S."/>
        </authorList>
    </citation>
    <scope>NUCLEOTIDE SEQUENCE [LARGE SCALE GENOMIC DNA]</scope>
    <source>
        <strain evidence="3">LMG 29540</strain>
    </source>
</reference>
<protein>
    <recommendedName>
        <fullName evidence="1">CBM6 domain-containing protein</fullName>
    </recommendedName>
</protein>
<dbReference type="CDD" id="cd02795">
    <property type="entry name" value="CBM6-CBM35-CBM36_like"/>
    <property type="match status" value="1"/>
</dbReference>
<evidence type="ECO:0000259" key="1">
    <source>
        <dbReference type="PROSITE" id="PS51175"/>
    </source>
</evidence>